<evidence type="ECO:0000256" key="11">
    <source>
        <dbReference type="ARBA" id="ARBA00029774"/>
    </source>
</evidence>
<evidence type="ECO:0000256" key="13">
    <source>
        <dbReference type="PIRNR" id="PIRNR004930"/>
    </source>
</evidence>
<dbReference type="PIRSF" id="PIRSF004930">
    <property type="entry name" value="Tln_factor_SUA5"/>
    <property type="match status" value="1"/>
</dbReference>
<dbReference type="EMBL" id="BMZF01000007">
    <property type="protein sequence ID" value="GHA57913.1"/>
    <property type="molecule type" value="Genomic_DNA"/>
</dbReference>
<dbReference type="SUPFAM" id="SSF55821">
    <property type="entry name" value="YrdC/RibB"/>
    <property type="match status" value="1"/>
</dbReference>
<evidence type="ECO:0000256" key="8">
    <source>
        <dbReference type="ARBA" id="ARBA00022695"/>
    </source>
</evidence>
<gene>
    <name evidence="15" type="ORF">GCM10008927_24630</name>
</gene>
<dbReference type="PROSITE" id="PS51163">
    <property type="entry name" value="YRDC"/>
    <property type="match status" value="1"/>
</dbReference>
<keyword evidence="7 13" id="KW-0819">tRNA processing</keyword>
<feature type="domain" description="YrdC-like" evidence="14">
    <location>
        <begin position="13"/>
        <end position="201"/>
    </location>
</feature>
<dbReference type="InterPro" id="IPR050156">
    <property type="entry name" value="TC-AMP_synthase_SUA5"/>
</dbReference>
<comment type="function">
    <text evidence="13">Required for the formation of a threonylcarbamoyl group on adenosine at position 37 (t(6)A37) in tRNAs that read codons beginning with adenine.</text>
</comment>
<dbReference type="PANTHER" id="PTHR17490:SF16">
    <property type="entry name" value="THREONYLCARBAMOYL-AMP SYNTHASE"/>
    <property type="match status" value="1"/>
</dbReference>
<evidence type="ECO:0000313" key="15">
    <source>
        <dbReference type="EMBL" id="GHA57913.1"/>
    </source>
</evidence>
<comment type="subcellular location">
    <subcellularLocation>
        <location evidence="1 13">Cytoplasm</location>
    </subcellularLocation>
</comment>
<keyword evidence="5 13" id="KW-0963">Cytoplasm</keyword>
<keyword evidence="8 13" id="KW-0548">Nucleotidyltransferase</keyword>
<dbReference type="PANTHER" id="PTHR17490">
    <property type="entry name" value="SUA5"/>
    <property type="match status" value="1"/>
</dbReference>
<reference evidence="16" key="1">
    <citation type="journal article" date="2019" name="Int. J. Syst. Evol. Microbiol.">
        <title>The Global Catalogue of Microorganisms (GCM) 10K type strain sequencing project: providing services to taxonomists for standard genome sequencing and annotation.</title>
        <authorList>
            <consortium name="The Broad Institute Genomics Platform"/>
            <consortium name="The Broad Institute Genome Sequencing Center for Infectious Disease"/>
            <person name="Wu L."/>
            <person name="Ma J."/>
        </authorList>
    </citation>
    <scope>NUCLEOTIDE SEQUENCE [LARGE SCALE GENOMIC DNA]</scope>
    <source>
        <strain evidence="16">KCTC 32465</strain>
    </source>
</reference>
<evidence type="ECO:0000256" key="2">
    <source>
        <dbReference type="ARBA" id="ARBA00007663"/>
    </source>
</evidence>
<evidence type="ECO:0000259" key="14">
    <source>
        <dbReference type="PROSITE" id="PS51163"/>
    </source>
</evidence>
<dbReference type="Gene3D" id="3.40.50.11030">
    <property type="entry name" value="Threonylcarbamoyl-AMP synthase, C-terminal domain"/>
    <property type="match status" value="1"/>
</dbReference>
<protein>
    <recommendedName>
        <fullName evidence="4 13">Threonylcarbamoyl-AMP synthase</fullName>
        <shortName evidence="13">TC-AMP synthase</shortName>
        <ecNumber evidence="3 13">2.7.7.87</ecNumber>
    </recommendedName>
    <alternativeName>
        <fullName evidence="11 13">L-threonylcarbamoyladenylate synthase</fullName>
    </alternativeName>
</protein>
<evidence type="ECO:0000256" key="3">
    <source>
        <dbReference type="ARBA" id="ARBA00012584"/>
    </source>
</evidence>
<dbReference type="Pfam" id="PF01300">
    <property type="entry name" value="Sua5_yciO_yrdC"/>
    <property type="match status" value="1"/>
</dbReference>
<evidence type="ECO:0000256" key="9">
    <source>
        <dbReference type="ARBA" id="ARBA00022741"/>
    </source>
</evidence>
<dbReference type="InterPro" id="IPR038385">
    <property type="entry name" value="Sua5/YwlC_C"/>
</dbReference>
<comment type="catalytic activity">
    <reaction evidence="12 13">
        <text>L-threonine + hydrogencarbonate + ATP = L-threonylcarbamoyladenylate + diphosphate + H2O</text>
        <dbReference type="Rhea" id="RHEA:36407"/>
        <dbReference type="ChEBI" id="CHEBI:15377"/>
        <dbReference type="ChEBI" id="CHEBI:17544"/>
        <dbReference type="ChEBI" id="CHEBI:30616"/>
        <dbReference type="ChEBI" id="CHEBI:33019"/>
        <dbReference type="ChEBI" id="CHEBI:57926"/>
        <dbReference type="ChEBI" id="CHEBI:73682"/>
        <dbReference type="EC" id="2.7.7.87"/>
    </reaction>
</comment>
<proteinExistence type="inferred from homology"/>
<evidence type="ECO:0000256" key="10">
    <source>
        <dbReference type="ARBA" id="ARBA00022840"/>
    </source>
</evidence>
<evidence type="ECO:0000256" key="6">
    <source>
        <dbReference type="ARBA" id="ARBA00022679"/>
    </source>
</evidence>
<evidence type="ECO:0000256" key="12">
    <source>
        <dbReference type="ARBA" id="ARBA00048366"/>
    </source>
</evidence>
<accession>A0ABQ3D475</accession>
<evidence type="ECO:0000256" key="1">
    <source>
        <dbReference type="ARBA" id="ARBA00004496"/>
    </source>
</evidence>
<keyword evidence="16" id="KW-1185">Reference proteome</keyword>
<keyword evidence="6 13" id="KW-0808">Transferase</keyword>
<dbReference type="Proteomes" id="UP000634455">
    <property type="component" value="Unassembled WGS sequence"/>
</dbReference>
<dbReference type="InterPro" id="IPR010923">
    <property type="entry name" value="T(6)A37_SUA5"/>
</dbReference>
<organism evidence="15 16">
    <name type="scientific">Paramylibacter ulvae</name>
    <dbReference type="NCBI Taxonomy" id="1651968"/>
    <lineage>
        <taxon>Bacteria</taxon>
        <taxon>Pseudomonadati</taxon>
        <taxon>Pseudomonadota</taxon>
        <taxon>Alphaproteobacteria</taxon>
        <taxon>Rhodobacterales</taxon>
        <taxon>Paracoccaceae</taxon>
        <taxon>Paramylibacter</taxon>
    </lineage>
</organism>
<keyword evidence="10 13" id="KW-0067">ATP-binding</keyword>
<dbReference type="NCBIfam" id="TIGR00057">
    <property type="entry name" value="L-threonylcarbamoyladenylate synthase"/>
    <property type="match status" value="1"/>
</dbReference>
<keyword evidence="9 13" id="KW-0547">Nucleotide-binding</keyword>
<dbReference type="Gene3D" id="3.90.870.10">
    <property type="entry name" value="DHBP synthase"/>
    <property type="match status" value="1"/>
</dbReference>
<sequence length="322" mass="34039">MTNLDTLYLNADDHNIYRSAQILADGGIVAFPTETVYGLGADACNDHAVAKVFAAKGRPNFNPLIIHLADLTDVTKYARLNDQAKVLAAAFWPGPLSMVLPLADVSPLSELVTAGLNTVAIRIPEHPIGHALITAFGGAIAAPSANPSGRISPTSPQHVMDGLAGKIDVVLDGGNCQVGLESTIITITHDDQIVLLRAGGISVESIEAVIGRPVLRDEQPDVPQSPGQLLSHYAPSAHLQMNINQRLPNHAHLGFGDMECDLNLSVQGDVVEAGANLFSMLRKIDSFAERHALVGITVAPIPEQGLGLAINDRLKRAAAPRD</sequence>
<comment type="similarity">
    <text evidence="2 13">Belongs to the SUA5 family.</text>
</comment>
<dbReference type="RefSeq" id="WP_189641023.1">
    <property type="nucleotide sequence ID" value="NZ_BMZF01000007.1"/>
</dbReference>
<dbReference type="Pfam" id="PF03481">
    <property type="entry name" value="Sua5_C"/>
    <property type="match status" value="1"/>
</dbReference>
<name>A0ABQ3D475_9RHOB</name>
<dbReference type="InterPro" id="IPR017945">
    <property type="entry name" value="DHBP_synth_RibB-like_a/b_dom"/>
</dbReference>
<evidence type="ECO:0000256" key="7">
    <source>
        <dbReference type="ARBA" id="ARBA00022694"/>
    </source>
</evidence>
<dbReference type="EC" id="2.7.7.87" evidence="3 13"/>
<dbReference type="InterPro" id="IPR005145">
    <property type="entry name" value="Sua5_C"/>
</dbReference>
<evidence type="ECO:0000256" key="4">
    <source>
        <dbReference type="ARBA" id="ARBA00015492"/>
    </source>
</evidence>
<evidence type="ECO:0000256" key="5">
    <source>
        <dbReference type="ARBA" id="ARBA00022490"/>
    </source>
</evidence>
<dbReference type="InterPro" id="IPR006070">
    <property type="entry name" value="Sua5-like_dom"/>
</dbReference>
<comment type="caution">
    <text evidence="15">The sequence shown here is derived from an EMBL/GenBank/DDBJ whole genome shotgun (WGS) entry which is preliminary data.</text>
</comment>
<evidence type="ECO:0000313" key="16">
    <source>
        <dbReference type="Proteomes" id="UP000634455"/>
    </source>
</evidence>